<dbReference type="AlphaFoldDB" id="A0A6B0SYR7"/>
<dbReference type="InterPro" id="IPR055958">
    <property type="entry name" value="DUF7536"/>
</dbReference>
<evidence type="ECO:0000256" key="1">
    <source>
        <dbReference type="SAM" id="MobiDB-lite"/>
    </source>
</evidence>
<reference evidence="3 4" key="1">
    <citation type="submission" date="2019-12" db="EMBL/GenBank/DDBJ databases">
        <title>Isolation and characterization of three novel carbon monoxide-oxidizing members of Halobacteria from salione crusts and soils.</title>
        <authorList>
            <person name="Myers M.R."/>
            <person name="King G.M."/>
        </authorList>
    </citation>
    <scope>NUCLEOTIDE SEQUENCE [LARGE SCALE GENOMIC DNA]</scope>
    <source>
        <strain evidence="3 4">WSA2</strain>
    </source>
</reference>
<name>A0A6B0SYR7_9EURY</name>
<dbReference type="EMBL" id="WUUS01000004">
    <property type="protein sequence ID" value="MXR41120.1"/>
    <property type="molecule type" value="Genomic_DNA"/>
</dbReference>
<keyword evidence="2" id="KW-0472">Membrane</keyword>
<accession>A0A6B0SYR7</accession>
<evidence type="ECO:0000256" key="2">
    <source>
        <dbReference type="SAM" id="Phobius"/>
    </source>
</evidence>
<protein>
    <submittedName>
        <fullName evidence="3">Uncharacterized protein</fullName>
    </submittedName>
</protein>
<feature type="transmembrane region" description="Helical" evidence="2">
    <location>
        <begin position="77"/>
        <end position="103"/>
    </location>
</feature>
<feature type="region of interest" description="Disordered" evidence="1">
    <location>
        <begin position="1"/>
        <end position="23"/>
    </location>
</feature>
<dbReference type="RefSeq" id="WP_321167952.1">
    <property type="nucleotide sequence ID" value="NZ_WUUS01000004.1"/>
</dbReference>
<dbReference type="Pfam" id="PF24380">
    <property type="entry name" value="DUF7536"/>
    <property type="match status" value="1"/>
</dbReference>
<keyword evidence="2" id="KW-0812">Transmembrane</keyword>
<sequence length="112" mass="11463">MSEESRDGADGSVPSESRPDRPPIAGLLETLSVKRNAAVGAVVGVALAVAVYAVRALELLGPAGGTREYPVLGPDGYFLLLAFVLASATTLFVVSVLTVVSAIRALRADDAP</sequence>
<feature type="transmembrane region" description="Helical" evidence="2">
    <location>
        <begin position="37"/>
        <end position="57"/>
    </location>
</feature>
<dbReference type="Proteomes" id="UP000437065">
    <property type="component" value="Unassembled WGS sequence"/>
</dbReference>
<comment type="caution">
    <text evidence="3">The sequence shown here is derived from an EMBL/GenBank/DDBJ whole genome shotgun (WGS) entry which is preliminary data.</text>
</comment>
<gene>
    <name evidence="3" type="ORF">GRX01_07190</name>
</gene>
<evidence type="ECO:0000313" key="4">
    <source>
        <dbReference type="Proteomes" id="UP000437065"/>
    </source>
</evidence>
<organism evidence="3 4">
    <name type="scientific">Halobaculum saliterrae</name>
    <dbReference type="NCBI Taxonomy" id="2073113"/>
    <lineage>
        <taxon>Archaea</taxon>
        <taxon>Methanobacteriati</taxon>
        <taxon>Methanobacteriota</taxon>
        <taxon>Stenosarchaea group</taxon>
        <taxon>Halobacteria</taxon>
        <taxon>Halobacteriales</taxon>
        <taxon>Haloferacaceae</taxon>
        <taxon>Halobaculum</taxon>
    </lineage>
</organism>
<evidence type="ECO:0000313" key="3">
    <source>
        <dbReference type="EMBL" id="MXR41120.1"/>
    </source>
</evidence>
<keyword evidence="4" id="KW-1185">Reference proteome</keyword>
<keyword evidence="2" id="KW-1133">Transmembrane helix</keyword>
<proteinExistence type="predicted"/>